<name>A0A428KKH5_9BACT</name>
<evidence type="ECO:0008006" key="4">
    <source>
        <dbReference type="Google" id="ProtNLM"/>
    </source>
</evidence>
<accession>A0A428KKH5</accession>
<dbReference type="RefSeq" id="WP_125423090.1">
    <property type="nucleotide sequence ID" value="NZ_RWIT01000012.1"/>
</dbReference>
<organism evidence="2 3">
    <name type="scientific">Hymenobacter rigui</name>
    <dbReference type="NCBI Taxonomy" id="334424"/>
    <lineage>
        <taxon>Bacteria</taxon>
        <taxon>Pseudomonadati</taxon>
        <taxon>Bacteroidota</taxon>
        <taxon>Cytophagia</taxon>
        <taxon>Cytophagales</taxon>
        <taxon>Hymenobacteraceae</taxon>
        <taxon>Hymenobacter</taxon>
    </lineage>
</organism>
<feature type="signal peptide" evidence="1">
    <location>
        <begin position="1"/>
        <end position="19"/>
    </location>
</feature>
<dbReference type="SUPFAM" id="SSF103515">
    <property type="entry name" value="Autotransporter"/>
    <property type="match status" value="1"/>
</dbReference>
<keyword evidence="1" id="KW-0732">Signal</keyword>
<evidence type="ECO:0000256" key="1">
    <source>
        <dbReference type="SAM" id="SignalP"/>
    </source>
</evidence>
<dbReference type="EMBL" id="RWIT01000012">
    <property type="protein sequence ID" value="RSK46874.1"/>
    <property type="molecule type" value="Genomic_DNA"/>
</dbReference>
<proteinExistence type="predicted"/>
<comment type="caution">
    <text evidence="2">The sequence shown here is derived from an EMBL/GenBank/DDBJ whole genome shotgun (WGS) entry which is preliminary data.</text>
</comment>
<protein>
    <recommendedName>
        <fullName evidence="4">Outer membrane protein beta-barrel domain-containing protein</fullName>
    </recommendedName>
</protein>
<reference evidence="2 3" key="1">
    <citation type="submission" date="2018-12" db="EMBL/GenBank/DDBJ databases">
        <authorList>
            <person name="Feng G."/>
            <person name="Zhu H."/>
        </authorList>
    </citation>
    <scope>NUCLEOTIDE SEQUENCE [LARGE SCALE GENOMIC DNA]</scope>
    <source>
        <strain evidence="2 3">KCTC 12533</strain>
    </source>
</reference>
<evidence type="ECO:0000313" key="2">
    <source>
        <dbReference type="EMBL" id="RSK46874.1"/>
    </source>
</evidence>
<dbReference type="InterPro" id="IPR036709">
    <property type="entry name" value="Autotransporte_beta_dom_sf"/>
</dbReference>
<keyword evidence="3" id="KW-1185">Reference proteome</keyword>
<dbReference type="Proteomes" id="UP000273500">
    <property type="component" value="Unassembled WGS sequence"/>
</dbReference>
<evidence type="ECO:0000313" key="3">
    <source>
        <dbReference type="Proteomes" id="UP000273500"/>
    </source>
</evidence>
<sequence length="236" mass="25895">MKRIVLFTLFAGLATAAQAQQTEFSVQATSGYFGYRGESATNTSQLILSDVAQIPHYTNNPYGNRFTLSYGGAGQVQRVTAGGLLMGVQAGYEWLRSRVNIDRLYGDIPSGDAASGHAILTNSSIQAHGFIGWRFRVRQMELDATLGPEVGFRQHLREKAEATNGTSRYTTDTERYASGTPDVRARLNLTAYYHRFGVAVGYSHGLSNYRAGFVGGTNDLYSRMLRLGLVCRLVKS</sequence>
<gene>
    <name evidence="2" type="ORF">EI291_17680</name>
</gene>
<dbReference type="OrthoDB" id="1340981at2"/>
<dbReference type="AlphaFoldDB" id="A0A428KKH5"/>
<feature type="chain" id="PRO_5019131936" description="Outer membrane protein beta-barrel domain-containing protein" evidence="1">
    <location>
        <begin position="20"/>
        <end position="236"/>
    </location>
</feature>